<keyword evidence="3" id="KW-1185">Reference proteome</keyword>
<name>A0AAV9VG30_9PEZI</name>
<feature type="compositionally biased region" description="Basic and acidic residues" evidence="1">
    <location>
        <begin position="124"/>
        <end position="139"/>
    </location>
</feature>
<gene>
    <name evidence="2" type="ORF">TWF730_007045</name>
</gene>
<sequence length="262" mass="29075">MSSELESGNKPTATKSFDDNNTHTRRNSIEAQISPQDAHGSAVQDENKPNNTNPCGRHSKDLATSEDASATSTKPTKKRGRLNKEHTREGIAGKRKKNKPSTDQLDLVHPPTQSNQLDVDSTEILEKKDSCEIEGETRSRGKPKRAAPAATAGGWTEEQDAYLKQLYQKTKAIKHIHEDFEAKFKTGKSLASLQLRYGKLKRDSIVLSRHEEDVLKRAINTVENNKAAAVLELYLKDGGERVTKLTQTFVAMQLKKWGGASK</sequence>
<dbReference type="EMBL" id="JAVHNS010000003">
    <property type="protein sequence ID" value="KAK6360930.1"/>
    <property type="molecule type" value="Genomic_DNA"/>
</dbReference>
<evidence type="ECO:0000313" key="3">
    <source>
        <dbReference type="Proteomes" id="UP001373714"/>
    </source>
</evidence>
<protein>
    <recommendedName>
        <fullName evidence="4">Myb-like domain-containing protein</fullName>
    </recommendedName>
</protein>
<reference evidence="2 3" key="1">
    <citation type="submission" date="2019-10" db="EMBL/GenBank/DDBJ databases">
        <authorList>
            <person name="Palmer J.M."/>
        </authorList>
    </citation>
    <scope>NUCLEOTIDE SEQUENCE [LARGE SCALE GENOMIC DNA]</scope>
    <source>
        <strain evidence="2 3">TWF730</strain>
    </source>
</reference>
<accession>A0AAV9VG30</accession>
<feature type="compositionally biased region" description="Polar residues" evidence="1">
    <location>
        <begin position="1"/>
        <end position="15"/>
    </location>
</feature>
<evidence type="ECO:0000313" key="2">
    <source>
        <dbReference type="EMBL" id="KAK6360930.1"/>
    </source>
</evidence>
<evidence type="ECO:0008006" key="4">
    <source>
        <dbReference type="Google" id="ProtNLM"/>
    </source>
</evidence>
<evidence type="ECO:0000256" key="1">
    <source>
        <dbReference type="SAM" id="MobiDB-lite"/>
    </source>
</evidence>
<comment type="caution">
    <text evidence="2">The sequence shown here is derived from an EMBL/GenBank/DDBJ whole genome shotgun (WGS) entry which is preliminary data.</text>
</comment>
<proteinExistence type="predicted"/>
<feature type="compositionally biased region" description="Basic and acidic residues" evidence="1">
    <location>
        <begin position="82"/>
        <end position="92"/>
    </location>
</feature>
<organism evidence="2 3">
    <name type="scientific">Orbilia blumenaviensis</name>
    <dbReference type="NCBI Taxonomy" id="1796055"/>
    <lineage>
        <taxon>Eukaryota</taxon>
        <taxon>Fungi</taxon>
        <taxon>Dikarya</taxon>
        <taxon>Ascomycota</taxon>
        <taxon>Pezizomycotina</taxon>
        <taxon>Orbiliomycetes</taxon>
        <taxon>Orbiliales</taxon>
        <taxon>Orbiliaceae</taxon>
        <taxon>Orbilia</taxon>
    </lineage>
</organism>
<dbReference type="AlphaFoldDB" id="A0AAV9VG30"/>
<feature type="region of interest" description="Disordered" evidence="1">
    <location>
        <begin position="1"/>
        <end position="153"/>
    </location>
</feature>
<dbReference type="Proteomes" id="UP001373714">
    <property type="component" value="Unassembled WGS sequence"/>
</dbReference>